<keyword evidence="3" id="KW-0862">Zinc</keyword>
<dbReference type="Gene3D" id="3.30.1490.40">
    <property type="match status" value="1"/>
</dbReference>
<dbReference type="PROSITE" id="PS50829">
    <property type="entry name" value="GYF"/>
    <property type="match status" value="1"/>
</dbReference>
<dbReference type="PANTHER" id="PTHR46280:SF3">
    <property type="entry name" value="PLECKSTRIN HOMOLOGY DOMAIN-CONTAINING FAMILY F MEMBER 1 HOMOLOG"/>
    <property type="match status" value="1"/>
</dbReference>
<evidence type="ECO:0000256" key="4">
    <source>
        <dbReference type="PROSITE-ProRule" id="PRU00091"/>
    </source>
</evidence>
<dbReference type="AlphaFoldDB" id="A0A016S1W8"/>
<dbReference type="PANTHER" id="PTHR46280">
    <property type="entry name" value="PLECKSTRIN HOMOLOGY DOMAIN-CONTAINING FAMILY F MEMBER 2-RELATED"/>
    <property type="match status" value="1"/>
</dbReference>
<dbReference type="GO" id="GO:0005769">
    <property type="term" value="C:early endosome"/>
    <property type="evidence" value="ECO:0007669"/>
    <property type="project" value="TreeGrafter"/>
</dbReference>
<dbReference type="InterPro" id="IPR001849">
    <property type="entry name" value="PH_domain"/>
</dbReference>
<proteinExistence type="predicted"/>
<dbReference type="InterPro" id="IPR017455">
    <property type="entry name" value="Znf_FYVE-rel"/>
</dbReference>
<dbReference type="STRING" id="53326.A0A016S1W8"/>
<feature type="domain" description="PH" evidence="6">
    <location>
        <begin position="58"/>
        <end position="154"/>
    </location>
</feature>
<dbReference type="PROSITE" id="PS50178">
    <property type="entry name" value="ZF_FYVE"/>
    <property type="match status" value="1"/>
</dbReference>
<evidence type="ECO:0000313" key="9">
    <source>
        <dbReference type="EMBL" id="EYB84603.1"/>
    </source>
</evidence>
<dbReference type="Pfam" id="PF02213">
    <property type="entry name" value="GYF"/>
    <property type="match status" value="1"/>
</dbReference>
<dbReference type="InterPro" id="IPR035445">
    <property type="entry name" value="GYF-like_dom_sf"/>
</dbReference>
<dbReference type="InterPro" id="IPR037871">
    <property type="entry name" value="PH_Phafin"/>
</dbReference>
<dbReference type="GO" id="GO:0008333">
    <property type="term" value="P:endosome to lysosome transport"/>
    <property type="evidence" value="ECO:0007669"/>
    <property type="project" value="TreeGrafter"/>
</dbReference>
<evidence type="ECO:0000256" key="3">
    <source>
        <dbReference type="ARBA" id="ARBA00022833"/>
    </source>
</evidence>
<feature type="compositionally biased region" description="Acidic residues" evidence="5">
    <location>
        <begin position="269"/>
        <end position="282"/>
    </location>
</feature>
<feature type="region of interest" description="Disordered" evidence="5">
    <location>
        <begin position="586"/>
        <end position="613"/>
    </location>
</feature>
<dbReference type="InterPro" id="IPR055251">
    <property type="entry name" value="SOS1_NGEF_PH"/>
</dbReference>
<gene>
    <name evidence="9" type="primary">Acey_s0314.g2253</name>
    <name evidence="9" type="synonym">Acey-ZK632.12</name>
    <name evidence="9" type="ORF">Y032_0314g2253</name>
</gene>
<dbReference type="FunFam" id="2.30.29.30:FF:000167">
    <property type="entry name" value="Pleckstrin homology domain-containing family F member 2"/>
    <property type="match status" value="1"/>
</dbReference>
<feature type="domain" description="GYF" evidence="8">
    <location>
        <begin position="322"/>
        <end position="379"/>
    </location>
</feature>
<feature type="region of interest" description="Disordered" evidence="5">
    <location>
        <begin position="242"/>
        <end position="283"/>
    </location>
</feature>
<comment type="caution">
    <text evidence="9">The sequence shown here is derived from an EMBL/GenBank/DDBJ whole genome shotgun (WGS) entry which is preliminary data.</text>
</comment>
<evidence type="ECO:0000259" key="6">
    <source>
        <dbReference type="PROSITE" id="PS50003"/>
    </source>
</evidence>
<dbReference type="SMART" id="SM00444">
    <property type="entry name" value="GYF"/>
    <property type="match status" value="1"/>
</dbReference>
<name>A0A016S1W8_9BILA</name>
<dbReference type="SUPFAM" id="SSF55277">
    <property type="entry name" value="GYF domain"/>
    <property type="match status" value="1"/>
</dbReference>
<dbReference type="SMART" id="SM00233">
    <property type="entry name" value="PH"/>
    <property type="match status" value="1"/>
</dbReference>
<dbReference type="InterPro" id="IPR011011">
    <property type="entry name" value="Znf_FYVE_PHD"/>
</dbReference>
<evidence type="ECO:0008006" key="11">
    <source>
        <dbReference type="Google" id="ProtNLM"/>
    </source>
</evidence>
<dbReference type="EMBL" id="JARK01001650">
    <property type="protein sequence ID" value="EYB84603.1"/>
    <property type="molecule type" value="Genomic_DNA"/>
</dbReference>
<dbReference type="Pfam" id="PF01363">
    <property type="entry name" value="FYVE"/>
    <property type="match status" value="1"/>
</dbReference>
<dbReference type="PROSITE" id="PS50003">
    <property type="entry name" value="PH_DOMAIN"/>
    <property type="match status" value="1"/>
</dbReference>
<evidence type="ECO:0000313" key="10">
    <source>
        <dbReference type="Proteomes" id="UP000024635"/>
    </source>
</evidence>
<dbReference type="InterPro" id="IPR003169">
    <property type="entry name" value="GYF"/>
</dbReference>
<evidence type="ECO:0000256" key="5">
    <source>
        <dbReference type="SAM" id="MobiDB-lite"/>
    </source>
</evidence>
<reference evidence="10" key="1">
    <citation type="journal article" date="2015" name="Nat. Genet.">
        <title>The genome and transcriptome of the zoonotic hookworm Ancylostoma ceylanicum identify infection-specific gene families.</title>
        <authorList>
            <person name="Schwarz E.M."/>
            <person name="Hu Y."/>
            <person name="Antoshechkin I."/>
            <person name="Miller M.M."/>
            <person name="Sternberg P.W."/>
            <person name="Aroian R.V."/>
        </authorList>
    </citation>
    <scope>NUCLEOTIDE SEQUENCE</scope>
    <source>
        <strain evidence="10">HY135</strain>
    </source>
</reference>
<feature type="compositionally biased region" description="Basic and acidic residues" evidence="5">
    <location>
        <begin position="586"/>
        <end position="601"/>
    </location>
</feature>
<feature type="region of interest" description="Disordered" evidence="5">
    <location>
        <begin position="528"/>
        <end position="550"/>
    </location>
</feature>
<dbReference type="Gene3D" id="2.30.29.30">
    <property type="entry name" value="Pleckstrin-homology domain (PH domain)/Phosphotyrosine-binding domain (PTB)"/>
    <property type="match status" value="1"/>
</dbReference>
<dbReference type="InterPro" id="IPR051765">
    <property type="entry name" value="PH_domain-containing_F"/>
</dbReference>
<evidence type="ECO:0000256" key="2">
    <source>
        <dbReference type="ARBA" id="ARBA00022771"/>
    </source>
</evidence>
<evidence type="ECO:0000259" key="7">
    <source>
        <dbReference type="PROSITE" id="PS50178"/>
    </source>
</evidence>
<dbReference type="Proteomes" id="UP000024635">
    <property type="component" value="Unassembled WGS sequence"/>
</dbReference>
<dbReference type="OrthoDB" id="70570at2759"/>
<dbReference type="Pfam" id="PF22697">
    <property type="entry name" value="SOS1_NGEF_PH"/>
    <property type="match status" value="1"/>
</dbReference>
<keyword evidence="1" id="KW-0479">Metal-binding</keyword>
<dbReference type="SUPFAM" id="SSF50729">
    <property type="entry name" value="PH domain-like"/>
    <property type="match status" value="1"/>
</dbReference>
<feature type="domain" description="FYVE-type" evidence="7">
    <location>
        <begin position="175"/>
        <end position="235"/>
    </location>
</feature>
<dbReference type="Gene3D" id="3.30.40.10">
    <property type="entry name" value="Zinc/RING finger domain, C3HC4 (zinc finger)"/>
    <property type="match status" value="1"/>
</dbReference>
<dbReference type="InterPro" id="IPR013083">
    <property type="entry name" value="Znf_RING/FYVE/PHD"/>
</dbReference>
<dbReference type="InterPro" id="IPR000306">
    <property type="entry name" value="Znf_FYVE"/>
</dbReference>
<dbReference type="CDD" id="cd01218">
    <property type="entry name" value="PH_Phafin2-like"/>
    <property type="match status" value="1"/>
</dbReference>
<evidence type="ECO:0000256" key="1">
    <source>
        <dbReference type="ARBA" id="ARBA00022723"/>
    </source>
</evidence>
<dbReference type="SUPFAM" id="SSF57903">
    <property type="entry name" value="FYVE/PHD zinc finger"/>
    <property type="match status" value="1"/>
</dbReference>
<keyword evidence="10" id="KW-1185">Reference proteome</keyword>
<organism evidence="9 10">
    <name type="scientific">Ancylostoma ceylanicum</name>
    <dbReference type="NCBI Taxonomy" id="53326"/>
    <lineage>
        <taxon>Eukaryota</taxon>
        <taxon>Metazoa</taxon>
        <taxon>Ecdysozoa</taxon>
        <taxon>Nematoda</taxon>
        <taxon>Chromadorea</taxon>
        <taxon>Rhabditida</taxon>
        <taxon>Rhabditina</taxon>
        <taxon>Rhabditomorpha</taxon>
        <taxon>Strongyloidea</taxon>
        <taxon>Ancylostomatidae</taxon>
        <taxon>Ancylostomatinae</taxon>
        <taxon>Ancylostoma</taxon>
    </lineage>
</organism>
<dbReference type="SMART" id="SM00064">
    <property type="entry name" value="FYVE"/>
    <property type="match status" value="1"/>
</dbReference>
<feature type="compositionally biased region" description="Pro residues" evidence="5">
    <location>
        <begin position="253"/>
        <end position="262"/>
    </location>
</feature>
<dbReference type="InterPro" id="IPR011993">
    <property type="entry name" value="PH-like_dom_sf"/>
</dbReference>
<keyword evidence="2 4" id="KW-0863">Zinc-finger</keyword>
<dbReference type="GO" id="GO:0035091">
    <property type="term" value="F:phosphatidylinositol binding"/>
    <property type="evidence" value="ECO:0007669"/>
    <property type="project" value="TreeGrafter"/>
</dbReference>
<dbReference type="GO" id="GO:0007032">
    <property type="term" value="P:endosome organization"/>
    <property type="evidence" value="ECO:0007669"/>
    <property type="project" value="TreeGrafter"/>
</dbReference>
<evidence type="ECO:0000259" key="8">
    <source>
        <dbReference type="PROSITE" id="PS50829"/>
    </source>
</evidence>
<protein>
    <recommendedName>
        <fullName evidence="11">FYVE zinc finger</fullName>
    </recommendedName>
</protein>
<dbReference type="GO" id="GO:0008270">
    <property type="term" value="F:zinc ion binding"/>
    <property type="evidence" value="ECO:0007669"/>
    <property type="project" value="UniProtKB-KW"/>
</dbReference>
<sequence>MKSEQIFGFAVGFRCYKPLSLRGMVDRLVNSEVNARRVANVEQCFGKMAKPLNLFGRVLVGEGVLVKMCRKKPKQRQFFLFNDILVYGNIVISKKRYNKQRIIPLENVQLEDLPDEGAMKNGWIVKTPEKSFAVYAATPTEKREWMSHIERCVADLLEKGNKRPAKEYAAVWIPDGEAARCMACGRTQFNLVQRRHHCRACGHVICGSCSTHTYRIDSLNKKPVRVCDACFTRLTGVVNSRPVSSTNGAPIPREAPPIPPPRSSFNVEDPSESSSDTDEETARDDSKFGFHIQGTSITAATPVEATTTRHERELWIIVHLQMALFSYIDEENHLRGPFEGVQMHYWYLQGYLQPSLRIFMHQGLFGRPTSLEELMEKNGTSNPFYDTTESTKIEDNPCLKPTSSSPNSFYPFLTGNSSEELDGDKLSVATVEECSARLQLVKSKYNIKHMNGVLEKFGATEKAQCSLCGRNYYGIIMLEHCLGKEHIQKVRFASYSCCCCRNSIYFRCITMVAKDVFAKSAPKLKEEEHSQSEVVIEKDAKATETSPTFSPSLVVAPEKTVTPAATISTSSSHADDFSKSAYNVKEEKCSPHEVVPEKDVETTASSISSGLEVVPERAFGADVTKVRSPSRK</sequence>
<feature type="compositionally biased region" description="Basic and acidic residues" evidence="5">
    <location>
        <begin position="528"/>
        <end position="542"/>
    </location>
</feature>
<accession>A0A016S1W8</accession>